<evidence type="ECO:0000256" key="6">
    <source>
        <dbReference type="ARBA" id="ARBA00022889"/>
    </source>
</evidence>
<evidence type="ECO:0000259" key="18">
    <source>
        <dbReference type="PROSITE" id="PS50835"/>
    </source>
</evidence>
<sequence>MIFLIFLVLHCYLDFALTTTSYDNIGPTFSLEPPSRFDFTNSIGGRLDCVASGIPTPNIEWFDSENNPVNSISNIRHILSNGSLYFPSFQGESFRQEIHWSTYKCVAVNSVGSIVSRDVFVKAVIHQRYELEVQNPGGFIGSNVIIKCIIPQFVKDYVRVTSWLEEPLHNIYPTLEGDSKFHMLPTGELIVINVTQYDAQKAFRCRTLHSLTQDVVISNSVGRIQLTEMKEPVPPIMNDKIKYVTVRLKESVVLPCVSYANPRPIYRWYYRNKQGRNESIEHIVMTTSGRYKVKESRLIIQSIEQSDNAIFYCIATNDQGSETLEIQLKVVAPLQAHIQPQRQTVDVGKSAELKCMISGEPQLQIWWLKDGQPLRTGSRVRIISKDTVHITSVTKDDQGMFQCFVKNDIDMAQGVAEISLGEIAPVLHYRFIEQTLQPGPSVSLKCTATGSPTPQISWTLDGFSLPNNDRLMIGQYVTLSGDVVSHVNITNVKSDDGGEYECVAKSRAGQNSHSARLNIYGMPMVRSMPPISAVASKTLQIKCPVAGWPIDKIVWEKIPPKISHFEFSKELNVGDRTSVQCVVGTGDLPLTFTWLKDNVPIKQSTTAGGANDNINSDLRYNNDKRLSNKDSIDDNNNFIMIRQNDEFTSALSIISVKQSHAGEYTCQVRNDASTVQYSATLKVNVPPRVTPFNFGDDIQEGMRVQTMCTSTQGDQPFNITWYRDGKPLRVGEQIDPINSSSLSSSSSSSSSSSNGFNSNQHHRQHFDERTIVINTLQSFSSILTIHNISSTMSGNYSCQISNTAGISEHTAALSVAVPPRWIIEPKDESAILGTSLSITCSAEGFPVPTLMWKQSLGEQSGDYRELSYNDASSGIESYSNGTLIIHNVTREHEGFFLCQAHNNIGAGLSKLIRLTVHVGPHVIVRNKQVSVRRGERVTLRCEAEGDNTPLDITWRFKNGQIIGKAYDVRYEVKKSELSKGAMSELTILQTVLSDRGEYSCVATNQFGHDHQLIHLQVQEPPSAPQNLHVKEIGSRSVTLTWNSPDKYETMGYAESQPVTRYILQHKESQEAWQDYNQKVISGDKNSAHIANLKPAASYHFRLFAENSLGMSLASEALHVQTDPEVPSGAPMKVNVEAITSTQLLVKWRPPERDMWNGELLGYAIGFHKADDGSDQAYNFSRVGTSVDGVHEFRLTGLEKYTSYNVVVLAFNAKGDGPKSKVISIKTLEDVPSAPPQKLHCVALTSQNIQINWQPPPTKSIHGSLQGYKILYETTDIANEYSNRETKLTSQLTTVLHGLMPYTNYTVVLHAYTNAGDGVASPPLICRTEESTPDAPEKIKAIVTGENSVIISWLPPRRPNGVLSLFTIFIRVLDKGQEIKITKTTLPAQNHHFEAKNLNPRESYEAWVTAATKLGSGPSTPVVKLYPSQQVPAQIVSFGQIVTVSWKVDVKLACIHVGKPTPSIEWIAENERAKQNRLEIGEDNTLTLRNVQRIHESNYTCHVRNQLGTDRITYQLFVQVPPGAPKLQGSANSPTSASLHWHLLDTGGSPIRNYLLTYRRHFGEWHEIIIDRRSNSYTLDNLQCGTEYEFTIAALNKIGSGSTSETLTMKTIGSKPVAPQIEKFLRPNITSVMLELIEWQNGGCAILYFTIEYKKRYSNDWIIVSSNVASQARFSIGDLEPSTMYNLRVQAHNNAGSTVAEFTFETLNIAGGHMNSNKIGRDMEYESNDMFFSDSHILTVSIISLFAIIFALFGLCFFLKLYGRDIFENDTSRQQQLPSTYQHGKNSKLSISEHREQFYQTVRKPPSPSLDSNLERIPEYSEDIYPYATFHLKDQDKRDNQNRQPTAQGMIYESREAMHLPKKHRSLSSGSGIIATGTGPRSRKKSKKFNTESEEYDSLNSDSDTVSRELDATSRTESSNCLDDGPMNFSSRTSFSPGPRKERLALLQRQPVHHNAQCNSKIDSSVSPVEKQQTSEMRNFGDNGKLQISGRHSIDLSESPTKLLIKSRSNPKAFGGANGKHNDRSPNNNNNNGNHLSKKTTMVNGNKFYGDFLTLTPRRNKMNEYLQYQQQSHEPYDPMAVRKQQQQHHNYYQNNGNAHDTEHSYLNSLDTLKLDDDHNVLHSKLFYQNDSSSGNEYVIASGNQQKKHHVVTTTVHSNLPNNIVSPPNQFNDSNNINRFIKL</sequence>
<feature type="region of interest" description="Disordered" evidence="15">
    <location>
        <begin position="1979"/>
        <end position="1998"/>
    </location>
</feature>
<dbReference type="InterPro" id="IPR013783">
    <property type="entry name" value="Ig-like_fold"/>
</dbReference>
<dbReference type="EMBL" id="JADBJN010000001">
    <property type="protein sequence ID" value="KAG5680732.1"/>
    <property type="molecule type" value="Genomic_DNA"/>
</dbReference>
<dbReference type="InterPro" id="IPR003598">
    <property type="entry name" value="Ig_sub2"/>
</dbReference>
<dbReference type="CDD" id="cd00063">
    <property type="entry name" value="FN3"/>
    <property type="match status" value="6"/>
</dbReference>
<keyword evidence="9" id="KW-0770">Synapse</keyword>
<dbReference type="InterPro" id="IPR007110">
    <property type="entry name" value="Ig-like_dom"/>
</dbReference>
<feature type="compositionally biased region" description="Low complexity" evidence="15">
    <location>
        <begin position="1866"/>
        <end position="1878"/>
    </location>
</feature>
<keyword evidence="13" id="KW-0393">Immunoglobulin domain</keyword>
<dbReference type="FunFam" id="2.60.40.10:FF:000093">
    <property type="entry name" value="Down syndrome cell adhesion molecule, isoform B"/>
    <property type="match status" value="1"/>
</dbReference>
<feature type="region of interest" description="Disordered" evidence="15">
    <location>
        <begin position="2006"/>
        <end position="2041"/>
    </location>
</feature>
<feature type="signal peptide" evidence="17">
    <location>
        <begin position="1"/>
        <end position="18"/>
    </location>
</feature>
<dbReference type="Pfam" id="PF13927">
    <property type="entry name" value="Ig_3"/>
    <property type="match status" value="5"/>
</dbReference>
<keyword evidence="10 16" id="KW-0472">Membrane</keyword>
<evidence type="ECO:0000256" key="8">
    <source>
        <dbReference type="ARBA" id="ARBA00022989"/>
    </source>
</evidence>
<dbReference type="FunFam" id="2.60.40.10:FF:000120">
    <property type="entry name" value="Down syndrome cell adhesion molecule like 1"/>
    <property type="match status" value="1"/>
</dbReference>
<feature type="domain" description="Ig-like" evidence="18">
    <location>
        <begin position="1420"/>
        <end position="1512"/>
    </location>
</feature>
<evidence type="ECO:0000256" key="12">
    <source>
        <dbReference type="ARBA" id="ARBA00023180"/>
    </source>
</evidence>
<keyword evidence="6" id="KW-0130">Cell adhesion</keyword>
<dbReference type="SMART" id="SM00409">
    <property type="entry name" value="IG"/>
    <property type="match status" value="8"/>
</dbReference>
<feature type="compositionally biased region" description="Low complexity" evidence="15">
    <location>
        <begin position="739"/>
        <end position="753"/>
    </location>
</feature>
<dbReference type="FunFam" id="2.60.40.10:FF:000104">
    <property type="entry name" value="Down syndrome cell adhesion molecule b"/>
    <property type="match status" value="1"/>
</dbReference>
<keyword evidence="5" id="KW-0677">Repeat</keyword>
<dbReference type="PROSITE" id="PS50835">
    <property type="entry name" value="IG_LIKE"/>
    <property type="match status" value="9"/>
</dbReference>
<feature type="domain" description="Fibronectin type-III" evidence="19">
    <location>
        <begin position="1520"/>
        <end position="1613"/>
    </location>
</feature>
<feature type="domain" description="Fibronectin type-III" evidence="19">
    <location>
        <begin position="1617"/>
        <end position="1708"/>
    </location>
</feature>
<keyword evidence="11" id="KW-1015">Disulfide bond</keyword>
<evidence type="ECO:0000313" key="20">
    <source>
        <dbReference type="EMBL" id="KAG5680732.1"/>
    </source>
</evidence>
<evidence type="ECO:0000256" key="9">
    <source>
        <dbReference type="ARBA" id="ARBA00023018"/>
    </source>
</evidence>
<dbReference type="FunFam" id="2.60.40.10:FF:000032">
    <property type="entry name" value="palladin isoform X1"/>
    <property type="match status" value="1"/>
</dbReference>
<dbReference type="InterPro" id="IPR036179">
    <property type="entry name" value="Ig-like_dom_sf"/>
</dbReference>
<dbReference type="InterPro" id="IPR036116">
    <property type="entry name" value="FN3_sf"/>
</dbReference>
<protein>
    <recommendedName>
        <fullName evidence="22">Down syndrome cell adhesion molecule-like protein Dscam2</fullName>
    </recommendedName>
</protein>
<feature type="transmembrane region" description="Helical" evidence="16">
    <location>
        <begin position="1736"/>
        <end position="1758"/>
    </location>
</feature>
<feature type="domain" description="Ig-like" evidence="18">
    <location>
        <begin position="333"/>
        <end position="419"/>
    </location>
</feature>
<dbReference type="Pfam" id="PF00041">
    <property type="entry name" value="fn3"/>
    <property type="match status" value="5"/>
</dbReference>
<evidence type="ECO:0000256" key="3">
    <source>
        <dbReference type="ARBA" id="ARBA00022692"/>
    </source>
</evidence>
<keyword evidence="21" id="KW-1185">Reference proteome</keyword>
<dbReference type="Gene3D" id="2.60.40.10">
    <property type="entry name" value="Immunoglobulins"/>
    <property type="match status" value="16"/>
</dbReference>
<feature type="region of interest" description="Disordered" evidence="15">
    <location>
        <begin position="1858"/>
        <end position="1939"/>
    </location>
</feature>
<feature type="domain" description="Ig-like" evidence="18">
    <location>
        <begin position="425"/>
        <end position="518"/>
    </location>
</feature>
<evidence type="ECO:0000256" key="15">
    <source>
        <dbReference type="SAM" id="MobiDB-lite"/>
    </source>
</evidence>
<evidence type="ECO:0000259" key="19">
    <source>
        <dbReference type="PROSITE" id="PS50853"/>
    </source>
</evidence>
<keyword evidence="8 16" id="KW-1133">Transmembrane helix</keyword>
<dbReference type="GO" id="GO:0045202">
    <property type="term" value="C:synapse"/>
    <property type="evidence" value="ECO:0007669"/>
    <property type="project" value="UniProtKB-SubCell"/>
</dbReference>
<dbReference type="InterPro" id="IPR003961">
    <property type="entry name" value="FN3_dom"/>
</dbReference>
<evidence type="ECO:0000256" key="14">
    <source>
        <dbReference type="ARBA" id="ARBA00034103"/>
    </source>
</evidence>
<comment type="caution">
    <text evidence="20">The sequence shown here is derived from an EMBL/GenBank/DDBJ whole genome shotgun (WGS) entry which is preliminary data.</text>
</comment>
<feature type="domain" description="Ig-like" evidence="18">
    <location>
        <begin position="560"/>
        <end position="682"/>
    </location>
</feature>
<dbReference type="CDD" id="cd20956">
    <property type="entry name" value="IgI_4_Dscam"/>
    <property type="match status" value="1"/>
</dbReference>
<comment type="subcellular location">
    <subcellularLocation>
        <location evidence="1">Cell membrane</location>
        <topology evidence="1">Single-pass type I membrane protein</topology>
    </subcellularLocation>
    <subcellularLocation>
        <location evidence="14">Synapse</location>
    </subcellularLocation>
</comment>
<evidence type="ECO:0000256" key="11">
    <source>
        <dbReference type="ARBA" id="ARBA00023157"/>
    </source>
</evidence>
<dbReference type="PROSITE" id="PS50853">
    <property type="entry name" value="FN3"/>
    <property type="match status" value="6"/>
</dbReference>
<feature type="domain" description="Fibronectin type-III" evidence="19">
    <location>
        <begin position="1129"/>
        <end position="1229"/>
    </location>
</feature>
<evidence type="ECO:0008006" key="22">
    <source>
        <dbReference type="Google" id="ProtNLM"/>
    </source>
</evidence>
<evidence type="ECO:0000313" key="21">
    <source>
        <dbReference type="Proteomes" id="UP001107558"/>
    </source>
</evidence>
<dbReference type="InterPro" id="IPR056754">
    <property type="entry name" value="DSCAM/DSCAML_C"/>
</dbReference>
<dbReference type="SMART" id="SM00060">
    <property type="entry name" value="FN3"/>
    <property type="match status" value="6"/>
</dbReference>
<feature type="domain" description="Ig-like" evidence="18">
    <location>
        <begin position="234"/>
        <end position="329"/>
    </location>
</feature>
<proteinExistence type="predicted"/>
<dbReference type="GO" id="GO:0048812">
    <property type="term" value="P:neuron projection morphogenesis"/>
    <property type="evidence" value="ECO:0007669"/>
    <property type="project" value="UniProtKB-ARBA"/>
</dbReference>
<feature type="chain" id="PRO_5039941616" description="Down syndrome cell adhesion molecule-like protein Dscam2" evidence="17">
    <location>
        <begin position="19"/>
        <end position="2181"/>
    </location>
</feature>
<dbReference type="Proteomes" id="UP001107558">
    <property type="component" value="Chromosome 1"/>
</dbReference>
<dbReference type="PANTHER" id="PTHR44170">
    <property type="entry name" value="PROTEIN SIDEKICK"/>
    <property type="match status" value="1"/>
</dbReference>
<keyword evidence="7" id="KW-0524">Neurogenesis</keyword>
<feature type="domain" description="Fibronectin type-III" evidence="19">
    <location>
        <begin position="1334"/>
        <end position="1430"/>
    </location>
</feature>
<evidence type="ECO:0000256" key="2">
    <source>
        <dbReference type="ARBA" id="ARBA00022475"/>
    </source>
</evidence>
<evidence type="ECO:0000256" key="17">
    <source>
        <dbReference type="SAM" id="SignalP"/>
    </source>
</evidence>
<dbReference type="SMART" id="SM00408">
    <property type="entry name" value="IGc2"/>
    <property type="match status" value="9"/>
</dbReference>
<accession>A0A9J6CF75</accession>
<feature type="compositionally biased region" description="Basic and acidic residues" evidence="15">
    <location>
        <begin position="1904"/>
        <end position="1913"/>
    </location>
</feature>
<evidence type="ECO:0000256" key="13">
    <source>
        <dbReference type="ARBA" id="ARBA00023319"/>
    </source>
</evidence>
<keyword evidence="2" id="KW-1003">Cell membrane</keyword>
<evidence type="ECO:0000256" key="10">
    <source>
        <dbReference type="ARBA" id="ARBA00023136"/>
    </source>
</evidence>
<dbReference type="FunFam" id="2.60.40.10:FF:000017">
    <property type="entry name" value="Down syndrome cell adhesion molecule b"/>
    <property type="match status" value="1"/>
</dbReference>
<evidence type="ECO:0000256" key="4">
    <source>
        <dbReference type="ARBA" id="ARBA00022729"/>
    </source>
</evidence>
<name>A0A9J6CF75_POLVA</name>
<keyword evidence="4 17" id="KW-0732">Signal</keyword>
<evidence type="ECO:0000256" key="1">
    <source>
        <dbReference type="ARBA" id="ARBA00004251"/>
    </source>
</evidence>
<dbReference type="Pfam" id="PF07679">
    <property type="entry name" value="I-set"/>
    <property type="match status" value="3"/>
</dbReference>
<evidence type="ECO:0000256" key="16">
    <source>
        <dbReference type="SAM" id="Phobius"/>
    </source>
</evidence>
<feature type="domain" description="Ig-like" evidence="18">
    <location>
        <begin position="27"/>
        <end position="116"/>
    </location>
</feature>
<evidence type="ECO:0000256" key="7">
    <source>
        <dbReference type="ARBA" id="ARBA00022902"/>
    </source>
</evidence>
<organism evidence="20 21">
    <name type="scientific">Polypedilum vanderplanki</name>
    <name type="common">Sleeping chironomid midge</name>
    <dbReference type="NCBI Taxonomy" id="319348"/>
    <lineage>
        <taxon>Eukaryota</taxon>
        <taxon>Metazoa</taxon>
        <taxon>Ecdysozoa</taxon>
        <taxon>Arthropoda</taxon>
        <taxon>Hexapoda</taxon>
        <taxon>Insecta</taxon>
        <taxon>Pterygota</taxon>
        <taxon>Neoptera</taxon>
        <taxon>Endopterygota</taxon>
        <taxon>Diptera</taxon>
        <taxon>Nematocera</taxon>
        <taxon>Chironomoidea</taxon>
        <taxon>Chironomidae</taxon>
        <taxon>Chironominae</taxon>
        <taxon>Polypedilum</taxon>
        <taxon>Polypedilum</taxon>
    </lineage>
</organism>
<keyword evidence="12" id="KW-0325">Glycoprotein</keyword>
<keyword evidence="3 16" id="KW-0812">Transmembrane</keyword>
<dbReference type="GO" id="GO:0005886">
    <property type="term" value="C:plasma membrane"/>
    <property type="evidence" value="ECO:0007669"/>
    <property type="project" value="UniProtKB-SubCell"/>
</dbReference>
<dbReference type="SUPFAM" id="SSF48726">
    <property type="entry name" value="Immunoglobulin"/>
    <property type="match status" value="9"/>
</dbReference>
<feature type="region of interest" description="Disordered" evidence="15">
    <location>
        <begin position="733"/>
        <end position="762"/>
    </location>
</feature>
<feature type="domain" description="Fibronectin type-III" evidence="19">
    <location>
        <begin position="1234"/>
        <end position="1330"/>
    </location>
</feature>
<dbReference type="InterPro" id="IPR003599">
    <property type="entry name" value="Ig_sub"/>
</dbReference>
<feature type="domain" description="Ig-like" evidence="18">
    <location>
        <begin position="920"/>
        <end position="1018"/>
    </location>
</feature>
<evidence type="ECO:0000256" key="5">
    <source>
        <dbReference type="ARBA" id="ARBA00022737"/>
    </source>
</evidence>
<feature type="domain" description="Ig-like" evidence="18">
    <location>
        <begin position="687"/>
        <end position="814"/>
    </location>
</feature>
<gene>
    <name evidence="20" type="ORF">PVAND_010222</name>
</gene>
<dbReference type="OrthoDB" id="5969272at2759"/>
<dbReference type="PANTHER" id="PTHR44170:SF56">
    <property type="entry name" value="FIBRONECTIN TYPE-III DOMAIN-CONTAINING PROTEIN"/>
    <property type="match status" value="1"/>
</dbReference>
<dbReference type="Pfam" id="PF25059">
    <property type="entry name" value="FN3_DSCAM-DSCAML_C"/>
    <property type="match status" value="1"/>
</dbReference>
<feature type="domain" description="Fibronectin type-III" evidence="19">
    <location>
        <begin position="1023"/>
        <end position="1124"/>
    </location>
</feature>
<feature type="domain" description="Ig-like" evidence="18">
    <location>
        <begin position="819"/>
        <end position="915"/>
    </location>
</feature>
<dbReference type="InterPro" id="IPR013098">
    <property type="entry name" value="Ig_I-set"/>
</dbReference>
<dbReference type="GO" id="GO:0098609">
    <property type="term" value="P:cell-cell adhesion"/>
    <property type="evidence" value="ECO:0007669"/>
    <property type="project" value="TreeGrafter"/>
</dbReference>
<dbReference type="PRINTS" id="PR00014">
    <property type="entry name" value="FNTYPEIII"/>
</dbReference>
<reference evidence="20" key="1">
    <citation type="submission" date="2021-03" db="EMBL/GenBank/DDBJ databases">
        <title>Chromosome level genome of the anhydrobiotic midge Polypedilum vanderplanki.</title>
        <authorList>
            <person name="Yoshida Y."/>
            <person name="Kikawada T."/>
            <person name="Gusev O."/>
        </authorList>
    </citation>
    <scope>NUCLEOTIDE SEQUENCE</scope>
    <source>
        <strain evidence="20">NIAS01</strain>
        <tissue evidence="20">Whole body or cell culture</tissue>
    </source>
</reference>
<dbReference type="SUPFAM" id="SSF49265">
    <property type="entry name" value="Fibronectin type III"/>
    <property type="match status" value="3"/>
</dbReference>